<feature type="compositionally biased region" description="Basic and acidic residues" evidence="2">
    <location>
        <begin position="112"/>
        <end position="123"/>
    </location>
</feature>
<comment type="caution">
    <text evidence="4">The sequence shown here is derived from an EMBL/GenBank/DDBJ whole genome shotgun (WGS) entry which is preliminary data.</text>
</comment>
<organism evidence="4 5">
    <name type="scientific">Rhizophagus irregularis (strain DAOM 197198w)</name>
    <name type="common">Glomus intraradices</name>
    <dbReference type="NCBI Taxonomy" id="1432141"/>
    <lineage>
        <taxon>Eukaryota</taxon>
        <taxon>Fungi</taxon>
        <taxon>Fungi incertae sedis</taxon>
        <taxon>Mucoromycota</taxon>
        <taxon>Glomeromycotina</taxon>
        <taxon>Glomeromycetes</taxon>
        <taxon>Glomerales</taxon>
        <taxon>Glomeraceae</taxon>
        <taxon>Rhizophagus</taxon>
    </lineage>
</organism>
<evidence type="ECO:0000313" key="5">
    <source>
        <dbReference type="Proteomes" id="UP000022910"/>
    </source>
</evidence>
<name>A0A015KZS9_RHIIW</name>
<evidence type="ECO:0000256" key="1">
    <source>
        <dbReference type="PROSITE-ProRule" id="PRU00117"/>
    </source>
</evidence>
<feature type="region of interest" description="Disordered" evidence="2">
    <location>
        <begin position="90"/>
        <end position="133"/>
    </location>
</feature>
<dbReference type="InterPro" id="IPR004088">
    <property type="entry name" value="KH_dom_type_1"/>
</dbReference>
<dbReference type="Gene3D" id="3.30.1370.10">
    <property type="entry name" value="K Homology domain, type 1"/>
    <property type="match status" value="1"/>
</dbReference>
<gene>
    <name evidence="4" type="ORF">RirG_063460</name>
</gene>
<dbReference type="Proteomes" id="UP000022910">
    <property type="component" value="Unassembled WGS sequence"/>
</dbReference>
<dbReference type="AlphaFoldDB" id="A0A015KZS9"/>
<dbReference type="InterPro" id="IPR036612">
    <property type="entry name" value="KH_dom_type_1_sf"/>
</dbReference>
<dbReference type="HOGENOM" id="CLU_117305_0_0_1"/>
<dbReference type="EMBL" id="JEMT01014873">
    <property type="protein sequence ID" value="EXX73079.1"/>
    <property type="molecule type" value="Genomic_DNA"/>
</dbReference>
<keyword evidence="5" id="KW-1185">Reference proteome</keyword>
<reference evidence="4 5" key="1">
    <citation type="submission" date="2014-02" db="EMBL/GenBank/DDBJ databases">
        <title>Single nucleus genome sequencing reveals high similarity among nuclei of an endomycorrhizal fungus.</title>
        <authorList>
            <person name="Lin K."/>
            <person name="Geurts R."/>
            <person name="Zhang Z."/>
            <person name="Limpens E."/>
            <person name="Saunders D.G."/>
            <person name="Mu D."/>
            <person name="Pang E."/>
            <person name="Cao H."/>
            <person name="Cha H."/>
            <person name="Lin T."/>
            <person name="Zhou Q."/>
            <person name="Shang Y."/>
            <person name="Li Y."/>
            <person name="Ivanov S."/>
            <person name="Sharma T."/>
            <person name="Velzen R.V."/>
            <person name="Ruijter N.D."/>
            <person name="Aanen D.K."/>
            <person name="Win J."/>
            <person name="Kamoun S."/>
            <person name="Bisseling T."/>
            <person name="Huang S."/>
        </authorList>
    </citation>
    <scope>NUCLEOTIDE SEQUENCE [LARGE SCALE GENOMIC DNA]</scope>
    <source>
        <strain evidence="5">DAOM197198w</strain>
    </source>
</reference>
<feature type="compositionally biased region" description="Basic and acidic residues" evidence="2">
    <location>
        <begin position="90"/>
        <end position="102"/>
    </location>
</feature>
<feature type="compositionally biased region" description="Polar residues" evidence="2">
    <location>
        <begin position="124"/>
        <end position="133"/>
    </location>
</feature>
<dbReference type="Pfam" id="PF00013">
    <property type="entry name" value="KH_1"/>
    <property type="match status" value="1"/>
</dbReference>
<dbReference type="GO" id="GO:0003723">
    <property type="term" value="F:RNA binding"/>
    <property type="evidence" value="ECO:0007669"/>
    <property type="project" value="UniProtKB-UniRule"/>
</dbReference>
<sequence length="144" mass="16864">MENQSPFKVYTAIETTNLVDIGKLIGHKGCNLKPIATRTGTNIHVDKKENEELVIIKIQVKVENDSSDKRIKEASYQMMQLVEDLTKKEEKKVRFSDDDNHQHVPPRTPPRNQRDFDSKERRNNFNQETSYATNSRQVRYFNNI</sequence>
<proteinExistence type="predicted"/>
<evidence type="ECO:0000256" key="2">
    <source>
        <dbReference type="SAM" id="MobiDB-lite"/>
    </source>
</evidence>
<dbReference type="PROSITE" id="PS50084">
    <property type="entry name" value="KH_TYPE_1"/>
    <property type="match status" value="1"/>
</dbReference>
<dbReference type="OrthoDB" id="752362at2759"/>
<keyword evidence="1" id="KW-0694">RNA-binding</keyword>
<feature type="domain" description="K Homology" evidence="3">
    <location>
        <begin position="21"/>
        <end position="56"/>
    </location>
</feature>
<dbReference type="SUPFAM" id="SSF54791">
    <property type="entry name" value="Eukaryotic type KH-domain (KH-domain type I)"/>
    <property type="match status" value="1"/>
</dbReference>
<evidence type="ECO:0000313" key="4">
    <source>
        <dbReference type="EMBL" id="EXX73079.1"/>
    </source>
</evidence>
<protein>
    <recommendedName>
        <fullName evidence="3">K Homology domain-containing protein</fullName>
    </recommendedName>
</protein>
<accession>A0A015KZS9</accession>
<evidence type="ECO:0000259" key="3">
    <source>
        <dbReference type="Pfam" id="PF00013"/>
    </source>
</evidence>